<evidence type="ECO:0000313" key="3">
    <source>
        <dbReference type="Proteomes" id="UP001152649"/>
    </source>
</evidence>
<accession>A0A9W4J2I3</accession>
<dbReference type="AlphaFoldDB" id="A0A9W4J2I3"/>
<dbReference type="Proteomes" id="UP001152649">
    <property type="component" value="Unassembled WGS sequence"/>
</dbReference>
<keyword evidence="3" id="KW-1185">Reference proteome</keyword>
<dbReference type="EMBL" id="CAJVPG010000166">
    <property type="protein sequence ID" value="CAG8365656.1"/>
    <property type="molecule type" value="Genomic_DNA"/>
</dbReference>
<sequence length="647" mass="70593">MAGVQNPFSNWTDQLDLPGTERNSFDAAAASVGLSPAFPREERAVPVPPWRQNSQGQLGLSGLPDPSYRSPWGSQTVTTRADEKLPQSPQPLVPDQYLSVSQRLPPARRSPSQGGFTAPYDPFGVVKAENVDNPTAPQERLNLNLSALVPLPDDSMNAMPSAQFHDNSMNALPLAPPWWDESTMVGPLAPVLDVGTTFMPTTPSHNPGIVARRGLILENIPRNTPHANVMALFPRHKYESVEGVNTSQLGSTGRVSIIFADLLEAITAFRRIGRLLPHCEVHYATIGEIVDAGLMGPIISDTVQENGLVAIILNIDAPSPRGRFESGIDGLVTSIVEAFGGVRYCNRLTVDHATAHEFRVEFFNIHHAAYALVSLNGMELGDYRFKIHIPPQNLVKIRARSSRLPSSPMTPFKRSPNDTMDMALSSPELLTVDGRHRIDIARIKSGEDARTTIMIRNVPNKYTGTSCITASKAPQDILIVSARLCELGHNVLTGCSCGTGSAGRNGEILWPNNYCAHSLTAFHRPDSTSEKRAQLSYATTQGLDELIAKFRNSAVMLRPAEERPTGFSTPATEDTLDRPLGTGLPLAVLPAHAAAAFLLQFPPVSPEKDADPVQRMDPARVMVRLLRMVAVAGLYWPCRRARPRLLW</sequence>
<dbReference type="OrthoDB" id="425936at2759"/>
<organism evidence="2 3">
    <name type="scientific">Penicillium salamii</name>
    <dbReference type="NCBI Taxonomy" id="1612424"/>
    <lineage>
        <taxon>Eukaryota</taxon>
        <taxon>Fungi</taxon>
        <taxon>Dikarya</taxon>
        <taxon>Ascomycota</taxon>
        <taxon>Pezizomycotina</taxon>
        <taxon>Eurotiomycetes</taxon>
        <taxon>Eurotiomycetidae</taxon>
        <taxon>Eurotiales</taxon>
        <taxon>Aspergillaceae</taxon>
        <taxon>Penicillium</taxon>
    </lineage>
</organism>
<proteinExistence type="predicted"/>
<feature type="compositionally biased region" description="Polar residues" evidence="1">
    <location>
        <begin position="1"/>
        <end position="13"/>
    </location>
</feature>
<evidence type="ECO:0000313" key="2">
    <source>
        <dbReference type="EMBL" id="CAG8365656.1"/>
    </source>
</evidence>
<evidence type="ECO:0000256" key="1">
    <source>
        <dbReference type="SAM" id="MobiDB-lite"/>
    </source>
</evidence>
<comment type="caution">
    <text evidence="2">The sequence shown here is derived from an EMBL/GenBank/DDBJ whole genome shotgun (WGS) entry which is preliminary data.</text>
</comment>
<feature type="region of interest" description="Disordered" evidence="1">
    <location>
        <begin position="1"/>
        <end position="93"/>
    </location>
</feature>
<protein>
    <recommendedName>
        <fullName evidence="4">RRM domain-containing protein</fullName>
    </recommendedName>
</protein>
<reference evidence="2" key="1">
    <citation type="submission" date="2021-07" db="EMBL/GenBank/DDBJ databases">
        <authorList>
            <person name="Branca A.L. A."/>
        </authorList>
    </citation>
    <scope>NUCLEOTIDE SEQUENCE</scope>
</reference>
<gene>
    <name evidence="2" type="ORF">PSALAMII_LOCUS4208</name>
</gene>
<name>A0A9W4J2I3_9EURO</name>
<evidence type="ECO:0008006" key="4">
    <source>
        <dbReference type="Google" id="ProtNLM"/>
    </source>
</evidence>